<dbReference type="Proteomes" id="UP000327439">
    <property type="component" value="Chromosome D02"/>
</dbReference>
<proteinExistence type="predicted"/>
<accession>A0A5J5SE69</accession>
<evidence type="ECO:0000313" key="1">
    <source>
        <dbReference type="EMBL" id="KAB2041840.1"/>
    </source>
</evidence>
<protein>
    <submittedName>
        <fullName evidence="1">Uncharacterized protein</fullName>
    </submittedName>
</protein>
<keyword evidence="2" id="KW-1185">Reference proteome</keyword>
<dbReference type="AlphaFoldDB" id="A0A5J5SE69"/>
<reference evidence="2" key="1">
    <citation type="journal article" date="2020" name="Nat. Genet.">
        <title>Genomic diversifications of five Gossypium allopolyploid species and their impact on cotton improvement.</title>
        <authorList>
            <person name="Chen Z.J."/>
            <person name="Sreedasyam A."/>
            <person name="Ando A."/>
            <person name="Song Q."/>
            <person name="De Santiago L.M."/>
            <person name="Hulse-Kemp A.M."/>
            <person name="Ding M."/>
            <person name="Ye W."/>
            <person name="Kirkbride R.C."/>
            <person name="Jenkins J."/>
            <person name="Plott C."/>
            <person name="Lovell J."/>
            <person name="Lin Y.M."/>
            <person name="Vaughn R."/>
            <person name="Liu B."/>
            <person name="Simpson S."/>
            <person name="Scheffler B.E."/>
            <person name="Wen L."/>
            <person name="Saski C.A."/>
            <person name="Grover C.E."/>
            <person name="Hu G."/>
            <person name="Conover J.L."/>
            <person name="Carlson J.W."/>
            <person name="Shu S."/>
            <person name="Boston L.B."/>
            <person name="Williams M."/>
            <person name="Peterson D.G."/>
            <person name="McGee K."/>
            <person name="Jones D.C."/>
            <person name="Wendel J.F."/>
            <person name="Stelly D.M."/>
            <person name="Grimwood J."/>
            <person name="Schmutz J."/>
        </authorList>
    </citation>
    <scope>NUCLEOTIDE SEQUENCE [LARGE SCALE GENOMIC DNA]</scope>
    <source>
        <strain evidence="2">cv. 3-79</strain>
    </source>
</reference>
<sequence>MNQISSSRIRTYDHQLTIDCSIAELLRSNKRLNLIEFNSYSQPITTMNSKFPS</sequence>
<dbReference type="OrthoDB" id="1702713at2759"/>
<name>A0A5J5SE69_GOSBA</name>
<organism evidence="1 2">
    <name type="scientific">Gossypium barbadense</name>
    <name type="common">Sea Island cotton</name>
    <name type="synonym">Hibiscus barbadensis</name>
    <dbReference type="NCBI Taxonomy" id="3634"/>
    <lineage>
        <taxon>Eukaryota</taxon>
        <taxon>Viridiplantae</taxon>
        <taxon>Streptophyta</taxon>
        <taxon>Embryophyta</taxon>
        <taxon>Tracheophyta</taxon>
        <taxon>Spermatophyta</taxon>
        <taxon>Magnoliopsida</taxon>
        <taxon>eudicotyledons</taxon>
        <taxon>Gunneridae</taxon>
        <taxon>Pentapetalae</taxon>
        <taxon>rosids</taxon>
        <taxon>malvids</taxon>
        <taxon>Malvales</taxon>
        <taxon>Malvaceae</taxon>
        <taxon>Malvoideae</taxon>
        <taxon>Gossypium</taxon>
    </lineage>
</organism>
<gene>
    <name evidence="1" type="ORF">ES319_D02G175300v1</name>
</gene>
<dbReference type="EMBL" id="CM018216">
    <property type="protein sequence ID" value="KAB2041840.1"/>
    <property type="molecule type" value="Genomic_DNA"/>
</dbReference>
<evidence type="ECO:0000313" key="2">
    <source>
        <dbReference type="Proteomes" id="UP000327439"/>
    </source>
</evidence>